<feature type="region of interest" description="Disordered" evidence="2">
    <location>
        <begin position="1"/>
        <end position="22"/>
    </location>
</feature>
<dbReference type="AlphaFoldDB" id="A0A0F7VLU6"/>
<dbReference type="EMBL" id="LN831790">
    <property type="protein sequence ID" value="CQR60674.1"/>
    <property type="molecule type" value="Genomic_DNA"/>
</dbReference>
<comment type="similarity">
    <text evidence="1">Belongs to the cytochrome P450 family.</text>
</comment>
<dbReference type="InterPro" id="IPR002397">
    <property type="entry name" value="Cyt_P450_B"/>
</dbReference>
<dbReference type="GO" id="GO:0005506">
    <property type="term" value="F:iron ion binding"/>
    <property type="evidence" value="ECO:0007669"/>
    <property type="project" value="InterPro"/>
</dbReference>
<dbReference type="PANTHER" id="PTHR46696:SF1">
    <property type="entry name" value="CYTOCHROME P450 YJIB-RELATED"/>
    <property type="match status" value="1"/>
</dbReference>
<dbReference type="GO" id="GO:0004497">
    <property type="term" value="F:monooxygenase activity"/>
    <property type="evidence" value="ECO:0007669"/>
    <property type="project" value="InterPro"/>
</dbReference>
<gene>
    <name evidence="3" type="primary">sle_12120</name>
</gene>
<dbReference type="Gene3D" id="1.10.630.10">
    <property type="entry name" value="Cytochrome P450"/>
    <property type="match status" value="1"/>
</dbReference>
<accession>A0A0F7VLU6</accession>
<organism evidence="3 4">
    <name type="scientific">Streptomyces leeuwenhoekii</name>
    <dbReference type="NCBI Taxonomy" id="1437453"/>
    <lineage>
        <taxon>Bacteria</taxon>
        <taxon>Bacillati</taxon>
        <taxon>Actinomycetota</taxon>
        <taxon>Actinomycetes</taxon>
        <taxon>Kitasatosporales</taxon>
        <taxon>Streptomycetaceae</taxon>
        <taxon>Streptomyces</taxon>
    </lineage>
</organism>
<reference evidence="3 4" key="1">
    <citation type="submission" date="2015-02" db="EMBL/GenBank/DDBJ databases">
        <authorList>
            <person name="Gomez-Escribano P.J."/>
        </authorList>
    </citation>
    <scope>NUCLEOTIDE SEQUENCE [LARGE SCALE GENOMIC DNA]</scope>
    <source>
        <strain evidence="4">C34 (DSM 42122 / NRRL B-24963)</strain>
    </source>
</reference>
<dbReference type="GO" id="GO:0020037">
    <property type="term" value="F:heme binding"/>
    <property type="evidence" value="ECO:0007669"/>
    <property type="project" value="InterPro"/>
</dbReference>
<protein>
    <submittedName>
        <fullName evidence="3">Cytochrome P450 107B1</fullName>
    </submittedName>
</protein>
<evidence type="ECO:0000256" key="1">
    <source>
        <dbReference type="ARBA" id="ARBA00010617"/>
    </source>
</evidence>
<dbReference type="KEGG" id="sle:sle_12120"/>
<name>A0A0F7VLU6_STRLW</name>
<dbReference type="InterPro" id="IPR036396">
    <property type="entry name" value="Cyt_P450_sf"/>
</dbReference>
<proteinExistence type="inferred from homology"/>
<dbReference type="PRINTS" id="PR00359">
    <property type="entry name" value="BP450"/>
</dbReference>
<sequence length="466" mass="50513">MTSSPHVRPSQGAAPLPASGCPVHSEPVRLNSEAVQGSLADLYEPWRSQYGPVVPVELDGGVPAFLVIGHRTLREVCSQESLYSPDSRNWADWRAGRVPNDWPLLPQVAYQEGSTRFLSGPEHRRLRGVLASGLAQVEAASARRYTEWVADRLISRFAPKGRTEVVADYAAPLPLLVMLRLLGLPHEAGEQLLPAIFRLLEGGPGAHRANEEISDIIGRLVVARRAKPDRDLISWLIHGPVDGGPALSDLEVRNLAWLTVMAGAGGTTGWIGNAMERLVCDEKVHTLFLAGKVTIAEIMNETHWSNPAVQNVMGRYPLHEVRLGNYHVPAGALLVLGLAAANADPEVHVDDSGHTFTNESHLAFGSGPHECPTAAQRLAKIIGQTAVERFLARCRTPRLRDDGAVQHGGSVIVRQLTKLAVIFTADTRTAVRHTASGTDALGESSRSSHYLFPPRMLTQLTSHITA</sequence>
<dbReference type="GO" id="GO:0016705">
    <property type="term" value="F:oxidoreductase activity, acting on paired donors, with incorporation or reduction of molecular oxygen"/>
    <property type="evidence" value="ECO:0007669"/>
    <property type="project" value="InterPro"/>
</dbReference>
<evidence type="ECO:0000313" key="4">
    <source>
        <dbReference type="Proteomes" id="UP000035016"/>
    </source>
</evidence>
<dbReference type="Proteomes" id="UP000035016">
    <property type="component" value="Chromosome Chromosome"/>
</dbReference>
<evidence type="ECO:0000313" key="3">
    <source>
        <dbReference type="EMBL" id="CQR60674.1"/>
    </source>
</evidence>
<evidence type="ECO:0000256" key="2">
    <source>
        <dbReference type="SAM" id="MobiDB-lite"/>
    </source>
</evidence>
<dbReference type="SUPFAM" id="SSF48264">
    <property type="entry name" value="Cytochrome P450"/>
    <property type="match status" value="1"/>
</dbReference>
<dbReference type="PANTHER" id="PTHR46696">
    <property type="entry name" value="P450, PUTATIVE (EUROFUNG)-RELATED"/>
    <property type="match status" value="1"/>
</dbReference>